<name>A0A9D3P4V9_9TELE</name>
<evidence type="ECO:0000313" key="2">
    <source>
        <dbReference type="EMBL" id="KAG7334141.1"/>
    </source>
</evidence>
<keyword evidence="3" id="KW-1185">Reference proteome</keyword>
<evidence type="ECO:0000313" key="3">
    <source>
        <dbReference type="Proteomes" id="UP000824219"/>
    </source>
</evidence>
<dbReference type="EMBL" id="JAHKSW010000003">
    <property type="protein sequence ID" value="KAG7334141.1"/>
    <property type="molecule type" value="Genomic_DNA"/>
</dbReference>
<comment type="caution">
    <text evidence="2">The sequence shown here is derived from an EMBL/GenBank/DDBJ whole genome shotgun (WGS) entry which is preliminary data.</text>
</comment>
<gene>
    <name evidence="2" type="ORF">KOW79_002548</name>
</gene>
<proteinExistence type="predicted"/>
<feature type="region of interest" description="Disordered" evidence="1">
    <location>
        <begin position="50"/>
        <end position="72"/>
    </location>
</feature>
<dbReference type="Proteomes" id="UP000824219">
    <property type="component" value="Linkage Group LG03"/>
</dbReference>
<protein>
    <submittedName>
        <fullName evidence="2">Uncharacterized protein</fullName>
    </submittedName>
</protein>
<organism evidence="2 3">
    <name type="scientific">Hemibagrus wyckioides</name>
    <dbReference type="NCBI Taxonomy" id="337641"/>
    <lineage>
        <taxon>Eukaryota</taxon>
        <taxon>Metazoa</taxon>
        <taxon>Chordata</taxon>
        <taxon>Craniata</taxon>
        <taxon>Vertebrata</taxon>
        <taxon>Euteleostomi</taxon>
        <taxon>Actinopterygii</taxon>
        <taxon>Neopterygii</taxon>
        <taxon>Teleostei</taxon>
        <taxon>Ostariophysi</taxon>
        <taxon>Siluriformes</taxon>
        <taxon>Bagridae</taxon>
        <taxon>Hemibagrus</taxon>
    </lineage>
</organism>
<feature type="compositionally biased region" description="Polar residues" evidence="1">
    <location>
        <begin position="59"/>
        <end position="72"/>
    </location>
</feature>
<reference evidence="2 3" key="1">
    <citation type="submission" date="2021-06" db="EMBL/GenBank/DDBJ databases">
        <title>Chromosome-level genome assembly of the red-tail catfish (Hemibagrus wyckioides).</title>
        <authorList>
            <person name="Shao F."/>
        </authorList>
    </citation>
    <scope>NUCLEOTIDE SEQUENCE [LARGE SCALE GENOMIC DNA]</scope>
    <source>
        <strain evidence="2">EC202008001</strain>
        <tissue evidence="2">Blood</tissue>
    </source>
</reference>
<dbReference type="AlphaFoldDB" id="A0A9D3P4V9"/>
<evidence type="ECO:0000256" key="1">
    <source>
        <dbReference type="SAM" id="MobiDB-lite"/>
    </source>
</evidence>
<sequence>MAHLCLCENGAVSSCGPAAESLIRLTDLFHQWGLIALCPAGDTDVKLEESTGALDKTEPSSQLAARSITHCS</sequence>
<accession>A0A9D3P4V9</accession>